<dbReference type="EMBL" id="AYXG01000103">
    <property type="protein sequence ID" value="EWC61686.1"/>
    <property type="molecule type" value="Genomic_DNA"/>
</dbReference>
<evidence type="ECO:0000313" key="1">
    <source>
        <dbReference type="EMBL" id="EWC61686.1"/>
    </source>
</evidence>
<accession>W7IYX0</accession>
<gene>
    <name evidence="1" type="ORF">UO65_3044</name>
</gene>
<evidence type="ECO:0000313" key="2">
    <source>
        <dbReference type="Proteomes" id="UP000019277"/>
    </source>
</evidence>
<proteinExistence type="predicted"/>
<reference evidence="1 2" key="1">
    <citation type="journal article" date="2014" name="Genome Announc.">
        <title>Draft Genome Sequence of the Antitrypanosomally Active Sponge-Associated Bacterium Actinokineospora sp. Strain EG49.</title>
        <authorList>
            <person name="Harjes J."/>
            <person name="Ryu T."/>
            <person name="Abdelmohsen U.R."/>
            <person name="Moitinho-Silva L."/>
            <person name="Horn H."/>
            <person name="Ravasi T."/>
            <person name="Hentschel U."/>
        </authorList>
    </citation>
    <scope>NUCLEOTIDE SEQUENCE [LARGE SCALE GENOMIC DNA]</scope>
    <source>
        <strain evidence="1 2">EG49</strain>
    </source>
</reference>
<name>W7IYX0_9PSEU</name>
<sequence>MRHLCWVALCLLALTGCGSGPGGGERACTLIGGRTGIGVVVDPGAPVLDTPALLTLCADGRCRDVPVPLEPATGTGASGCSGGVCSAQVAPTGGQVGFAEVDGLSEQPLEVTLTAGDREFRTTVTPAAVYPNGPDCGAAGVQGRVGLTAAGNLTNR</sequence>
<keyword evidence="2" id="KW-1185">Reference proteome</keyword>
<dbReference type="Proteomes" id="UP000019277">
    <property type="component" value="Unassembled WGS sequence"/>
</dbReference>
<protein>
    <submittedName>
        <fullName evidence="1">Uncharacterized protein</fullName>
    </submittedName>
</protein>
<dbReference type="PROSITE" id="PS51257">
    <property type="entry name" value="PROKAR_LIPOPROTEIN"/>
    <property type="match status" value="1"/>
</dbReference>
<dbReference type="RefSeq" id="WP_035282971.1">
    <property type="nucleotide sequence ID" value="NZ_AYXG01000103.1"/>
</dbReference>
<dbReference type="OrthoDB" id="3828886at2"/>
<organism evidence="1 2">
    <name type="scientific">Actinokineospora spheciospongiae</name>
    <dbReference type="NCBI Taxonomy" id="909613"/>
    <lineage>
        <taxon>Bacteria</taxon>
        <taxon>Bacillati</taxon>
        <taxon>Actinomycetota</taxon>
        <taxon>Actinomycetes</taxon>
        <taxon>Pseudonocardiales</taxon>
        <taxon>Pseudonocardiaceae</taxon>
        <taxon>Actinokineospora</taxon>
    </lineage>
</organism>
<dbReference type="eggNOG" id="ENOG5033AXX">
    <property type="taxonomic scope" value="Bacteria"/>
</dbReference>
<dbReference type="AlphaFoldDB" id="W7IYX0"/>
<comment type="caution">
    <text evidence="1">The sequence shown here is derived from an EMBL/GenBank/DDBJ whole genome shotgun (WGS) entry which is preliminary data.</text>
</comment>
<dbReference type="STRING" id="909613.UO65_3044"/>